<organism evidence="2 3">
    <name type="scientific">Fasciola hepatica</name>
    <name type="common">Liver fluke</name>
    <dbReference type="NCBI Taxonomy" id="6192"/>
    <lineage>
        <taxon>Eukaryota</taxon>
        <taxon>Metazoa</taxon>
        <taxon>Spiralia</taxon>
        <taxon>Lophotrochozoa</taxon>
        <taxon>Platyhelminthes</taxon>
        <taxon>Trematoda</taxon>
        <taxon>Digenea</taxon>
        <taxon>Plagiorchiida</taxon>
        <taxon>Echinostomata</taxon>
        <taxon>Echinostomatoidea</taxon>
        <taxon>Fasciolidae</taxon>
        <taxon>Fasciola</taxon>
    </lineage>
</organism>
<accession>A0A4E0RV26</accession>
<sequence>MENNSNLDQPGAPTIVAPVSETRGRRGQSHSRERSRSRSQKSGKRSVSLLKMRKRAGRSLNRSSKRLPGVKRIRCSSRSRSRPGCLLKKIRNNANTQNHSATRQGRVKRMKLLKKKTALLRAAKKRSLVIRKHK</sequence>
<feature type="compositionally biased region" description="Basic residues" evidence="1">
    <location>
        <begin position="51"/>
        <end position="81"/>
    </location>
</feature>
<evidence type="ECO:0000313" key="3">
    <source>
        <dbReference type="Proteomes" id="UP000230066"/>
    </source>
</evidence>
<protein>
    <submittedName>
        <fullName evidence="2">Uncharacterized protein</fullName>
    </submittedName>
</protein>
<proteinExistence type="predicted"/>
<reference evidence="2" key="1">
    <citation type="submission" date="2019-03" db="EMBL/GenBank/DDBJ databases">
        <title>Improved annotation for the trematode Fasciola hepatica.</title>
        <authorList>
            <person name="Choi Y.-J."/>
            <person name="Martin J."/>
            <person name="Mitreva M."/>
        </authorList>
    </citation>
    <scope>NUCLEOTIDE SEQUENCE [LARGE SCALE GENOMIC DNA]</scope>
</reference>
<evidence type="ECO:0000256" key="1">
    <source>
        <dbReference type="SAM" id="MobiDB-lite"/>
    </source>
</evidence>
<keyword evidence="3" id="KW-1185">Reference proteome</keyword>
<evidence type="ECO:0000313" key="2">
    <source>
        <dbReference type="EMBL" id="THD21302.1"/>
    </source>
</evidence>
<comment type="caution">
    <text evidence="2">The sequence shown here is derived from an EMBL/GenBank/DDBJ whole genome shotgun (WGS) entry which is preliminary data.</text>
</comment>
<feature type="region of interest" description="Disordered" evidence="1">
    <location>
        <begin position="1"/>
        <end position="83"/>
    </location>
</feature>
<name>A0A4E0RV26_FASHE</name>
<gene>
    <name evidence="2" type="ORF">D915_007543</name>
</gene>
<dbReference type="EMBL" id="JXXN02003665">
    <property type="protein sequence ID" value="THD21302.1"/>
    <property type="molecule type" value="Genomic_DNA"/>
</dbReference>
<dbReference type="Proteomes" id="UP000230066">
    <property type="component" value="Unassembled WGS sequence"/>
</dbReference>
<dbReference type="AlphaFoldDB" id="A0A4E0RV26"/>